<name>A0A0K6I9R3_9BURK</name>
<dbReference type="STRING" id="339866.GCA_001418255_02646"/>
<dbReference type="Proteomes" id="UP000183649">
    <property type="component" value="Unassembled WGS sequence"/>
</dbReference>
<proteinExistence type="predicted"/>
<keyword evidence="3" id="KW-1185">Reference proteome</keyword>
<organism evidence="2 3">
    <name type="scientific">Thiomonas bhubaneswarensis</name>
    <dbReference type="NCBI Taxonomy" id="339866"/>
    <lineage>
        <taxon>Bacteria</taxon>
        <taxon>Pseudomonadati</taxon>
        <taxon>Pseudomonadota</taxon>
        <taxon>Betaproteobacteria</taxon>
        <taxon>Burkholderiales</taxon>
        <taxon>Thiomonas</taxon>
    </lineage>
</organism>
<evidence type="ECO:0000256" key="1">
    <source>
        <dbReference type="SAM" id="MobiDB-lite"/>
    </source>
</evidence>
<feature type="region of interest" description="Disordered" evidence="1">
    <location>
        <begin position="1"/>
        <end position="20"/>
    </location>
</feature>
<sequence length="51" mass="5402">MGGKVGLGFTRRLSRPPKPALGQAAPDTLFFPLSCAAFGTAFLTRFGEDDD</sequence>
<dbReference type="AlphaFoldDB" id="A0A0K6I9R3"/>
<protein>
    <submittedName>
        <fullName evidence="2">Uncharacterized protein</fullName>
    </submittedName>
</protein>
<dbReference type="EMBL" id="CYHF01000010">
    <property type="protein sequence ID" value="CUA99758.1"/>
    <property type="molecule type" value="Genomic_DNA"/>
</dbReference>
<gene>
    <name evidence="2" type="ORF">Ga0061069_11086</name>
</gene>
<evidence type="ECO:0000313" key="3">
    <source>
        <dbReference type="Proteomes" id="UP000183649"/>
    </source>
</evidence>
<accession>A0A0K6I9R3</accession>
<reference evidence="3" key="1">
    <citation type="submission" date="2015-08" db="EMBL/GenBank/DDBJ databases">
        <authorList>
            <person name="Varghese N."/>
        </authorList>
    </citation>
    <scope>NUCLEOTIDE SEQUENCE [LARGE SCALE GENOMIC DNA]</scope>
    <source>
        <strain evidence="3">DSM 18181</strain>
    </source>
</reference>
<evidence type="ECO:0000313" key="2">
    <source>
        <dbReference type="EMBL" id="CUA99758.1"/>
    </source>
</evidence>